<reference evidence="3 4" key="1">
    <citation type="submission" date="2020-08" db="EMBL/GenBank/DDBJ databases">
        <title>Genomic Encyclopedia of Type Strains, Phase IV (KMG-IV): sequencing the most valuable type-strain genomes for metagenomic binning, comparative biology and taxonomic classification.</title>
        <authorList>
            <person name="Goeker M."/>
        </authorList>
    </citation>
    <scope>NUCLEOTIDE SEQUENCE [LARGE SCALE GENOMIC DNA]</scope>
    <source>
        <strain evidence="3 4">DSM 26189</strain>
    </source>
</reference>
<sequence>MRARLALTLAPILTGLLLAGTAPAAARQPGRARFFPDPSSVFSADIAFNRLAAEKGLWAAYRATAAEDAVLLVPKAESAKSWLKGRKDDPARAMSWQAYRAFVSCDGRMAATTGTWRRRDGAQGEFVTLWRRDRKGDWKWAFDSRLPGEALPEPPEALEGRVARCKGAPAGAPPTTGPGRDGPPPSPPPSGKDAAIPDDGSLMLSYVVQKDGSREVRLSVWNGAGYDVAVDQRGMAAQ</sequence>
<evidence type="ECO:0000256" key="2">
    <source>
        <dbReference type="SAM" id="SignalP"/>
    </source>
</evidence>
<comment type="caution">
    <text evidence="3">The sequence shown here is derived from an EMBL/GenBank/DDBJ whole genome shotgun (WGS) entry which is preliminary data.</text>
</comment>
<feature type="compositionally biased region" description="Pro residues" evidence="1">
    <location>
        <begin position="171"/>
        <end position="190"/>
    </location>
</feature>
<evidence type="ECO:0000313" key="3">
    <source>
        <dbReference type="EMBL" id="MBB3924462.1"/>
    </source>
</evidence>
<dbReference type="RefSeq" id="WP_343054373.1">
    <property type="nucleotide sequence ID" value="NZ_JACIDT010000001.1"/>
</dbReference>
<keyword evidence="2" id="KW-0732">Signal</keyword>
<proteinExistence type="predicted"/>
<feature type="region of interest" description="Disordered" evidence="1">
    <location>
        <begin position="166"/>
        <end position="198"/>
    </location>
</feature>
<name>A0A7W6FNF1_9SPHN</name>
<protein>
    <recommendedName>
        <fullName evidence="5">DUF4440 domain-containing protein</fullName>
    </recommendedName>
</protein>
<dbReference type="EMBL" id="JACIDT010000001">
    <property type="protein sequence ID" value="MBB3924462.1"/>
    <property type="molecule type" value="Genomic_DNA"/>
</dbReference>
<dbReference type="InterPro" id="IPR032710">
    <property type="entry name" value="NTF2-like_dom_sf"/>
</dbReference>
<gene>
    <name evidence="3" type="ORF">GGR43_000156</name>
</gene>
<evidence type="ECO:0000313" key="4">
    <source>
        <dbReference type="Proteomes" id="UP000571950"/>
    </source>
</evidence>
<evidence type="ECO:0000256" key="1">
    <source>
        <dbReference type="SAM" id="MobiDB-lite"/>
    </source>
</evidence>
<keyword evidence="4" id="KW-1185">Reference proteome</keyword>
<feature type="chain" id="PRO_5031227337" description="DUF4440 domain-containing protein" evidence="2">
    <location>
        <begin position="25"/>
        <end position="238"/>
    </location>
</feature>
<dbReference type="SUPFAM" id="SSF54427">
    <property type="entry name" value="NTF2-like"/>
    <property type="match status" value="1"/>
</dbReference>
<feature type="signal peptide" evidence="2">
    <location>
        <begin position="1"/>
        <end position="24"/>
    </location>
</feature>
<evidence type="ECO:0008006" key="5">
    <source>
        <dbReference type="Google" id="ProtNLM"/>
    </source>
</evidence>
<dbReference type="Gene3D" id="3.10.450.50">
    <property type="match status" value="1"/>
</dbReference>
<dbReference type="Proteomes" id="UP000571950">
    <property type="component" value="Unassembled WGS sequence"/>
</dbReference>
<accession>A0A7W6FNF1</accession>
<dbReference type="AlphaFoldDB" id="A0A7W6FNF1"/>
<organism evidence="3 4">
    <name type="scientific">Sphingobium jiangsuense</name>
    <dbReference type="NCBI Taxonomy" id="870476"/>
    <lineage>
        <taxon>Bacteria</taxon>
        <taxon>Pseudomonadati</taxon>
        <taxon>Pseudomonadota</taxon>
        <taxon>Alphaproteobacteria</taxon>
        <taxon>Sphingomonadales</taxon>
        <taxon>Sphingomonadaceae</taxon>
        <taxon>Sphingobium</taxon>
    </lineage>
</organism>